<dbReference type="Proteomes" id="UP000002058">
    <property type="component" value="Unassembled WGS sequence"/>
</dbReference>
<organism evidence="2 3">
    <name type="scientific">Uncinocarpus reesii (strain UAMH 1704)</name>
    <dbReference type="NCBI Taxonomy" id="336963"/>
    <lineage>
        <taxon>Eukaryota</taxon>
        <taxon>Fungi</taxon>
        <taxon>Dikarya</taxon>
        <taxon>Ascomycota</taxon>
        <taxon>Pezizomycotina</taxon>
        <taxon>Eurotiomycetes</taxon>
        <taxon>Eurotiomycetidae</taxon>
        <taxon>Onygenales</taxon>
        <taxon>Onygenaceae</taxon>
        <taxon>Uncinocarpus</taxon>
    </lineage>
</organism>
<dbReference type="KEGG" id="ure:UREG_02656"/>
<dbReference type="GeneID" id="8443103"/>
<sequence length="265" mass="29797">MSVVPHASKAVCKIQESPLNRIAFAEWAVERGPDQFDNIEIQAAVLLCSLSRDCLAQQRGAQHQLARGQRHPRANHTRRRRHEQPEVENAGIASELTSVSAKDPAAELSTAYPRSRPVFPIDLTFEKKMREVTESDFGDNDGQGLWCTFDMLSIKAPQQCLRHECNDGDHRELFNAKERQRQHPTSTGYTQSLAGLLYPNMSLRQGKSSGVGIDRKRMRGDQEGHSTSAGYGYLFPETESIMEVRFSHVNALVFGQFTCLKLLNE</sequence>
<gene>
    <name evidence="2" type="ORF">UREG_02656</name>
</gene>
<feature type="region of interest" description="Disordered" evidence="1">
    <location>
        <begin position="208"/>
        <end position="228"/>
    </location>
</feature>
<evidence type="ECO:0000313" key="3">
    <source>
        <dbReference type="Proteomes" id="UP000002058"/>
    </source>
</evidence>
<evidence type="ECO:0000256" key="1">
    <source>
        <dbReference type="SAM" id="MobiDB-lite"/>
    </source>
</evidence>
<dbReference type="InParanoid" id="C4JH83"/>
<dbReference type="HOGENOM" id="CLU_1050511_0_0_1"/>
<dbReference type="AlphaFoldDB" id="C4JH83"/>
<feature type="compositionally biased region" description="Basic residues" evidence="1">
    <location>
        <begin position="68"/>
        <end position="82"/>
    </location>
</feature>
<dbReference type="RefSeq" id="XP_002543140.1">
    <property type="nucleotide sequence ID" value="XM_002543094.1"/>
</dbReference>
<proteinExistence type="predicted"/>
<name>C4JH83_UNCRE</name>
<dbReference type="VEuPathDB" id="FungiDB:UREG_02656"/>
<feature type="region of interest" description="Disordered" evidence="1">
    <location>
        <begin position="61"/>
        <end position="87"/>
    </location>
</feature>
<feature type="compositionally biased region" description="Basic and acidic residues" evidence="1">
    <location>
        <begin position="213"/>
        <end position="224"/>
    </location>
</feature>
<dbReference type="EMBL" id="CH476615">
    <property type="protein sequence ID" value="EEP77807.1"/>
    <property type="molecule type" value="Genomic_DNA"/>
</dbReference>
<evidence type="ECO:0000313" key="2">
    <source>
        <dbReference type="EMBL" id="EEP77807.1"/>
    </source>
</evidence>
<keyword evidence="3" id="KW-1185">Reference proteome</keyword>
<protein>
    <submittedName>
        <fullName evidence="2">Uncharacterized protein</fullName>
    </submittedName>
</protein>
<accession>C4JH83</accession>
<reference evidence="3" key="1">
    <citation type="journal article" date="2009" name="Genome Res.">
        <title>Comparative genomic analyses of the human fungal pathogens Coccidioides and their relatives.</title>
        <authorList>
            <person name="Sharpton T.J."/>
            <person name="Stajich J.E."/>
            <person name="Rounsley S.D."/>
            <person name="Gardner M.J."/>
            <person name="Wortman J.R."/>
            <person name="Jordar V.S."/>
            <person name="Maiti R."/>
            <person name="Kodira C.D."/>
            <person name="Neafsey D.E."/>
            <person name="Zeng Q."/>
            <person name="Hung C.-Y."/>
            <person name="McMahan C."/>
            <person name="Muszewska A."/>
            <person name="Grynberg M."/>
            <person name="Mandel M.A."/>
            <person name="Kellner E.M."/>
            <person name="Barker B.M."/>
            <person name="Galgiani J.N."/>
            <person name="Orbach M.J."/>
            <person name="Kirkland T.N."/>
            <person name="Cole G.T."/>
            <person name="Henn M.R."/>
            <person name="Birren B.W."/>
            <person name="Taylor J.W."/>
        </authorList>
    </citation>
    <scope>NUCLEOTIDE SEQUENCE [LARGE SCALE GENOMIC DNA]</scope>
    <source>
        <strain evidence="3">UAMH 1704</strain>
    </source>
</reference>